<comment type="caution">
    <text evidence="2">The sequence shown here is derived from an EMBL/GenBank/DDBJ whole genome shotgun (WGS) entry which is preliminary data.</text>
</comment>
<protein>
    <submittedName>
        <fullName evidence="2">Uncharacterized protein</fullName>
    </submittedName>
</protein>
<dbReference type="Proteomes" id="UP000286746">
    <property type="component" value="Unassembled WGS sequence"/>
</dbReference>
<dbReference type="AlphaFoldDB" id="A0A401W8R0"/>
<organism evidence="2 3">
    <name type="scientific">Streptomyces paromomycinus</name>
    <name type="common">Streptomyces rimosus subsp. paromomycinus</name>
    <dbReference type="NCBI Taxonomy" id="92743"/>
    <lineage>
        <taxon>Bacteria</taxon>
        <taxon>Bacillati</taxon>
        <taxon>Actinomycetota</taxon>
        <taxon>Actinomycetes</taxon>
        <taxon>Kitasatosporales</taxon>
        <taxon>Streptomycetaceae</taxon>
        <taxon>Streptomyces</taxon>
    </lineage>
</organism>
<feature type="region of interest" description="Disordered" evidence="1">
    <location>
        <begin position="141"/>
        <end position="161"/>
    </location>
</feature>
<evidence type="ECO:0000256" key="1">
    <source>
        <dbReference type="SAM" id="MobiDB-lite"/>
    </source>
</evidence>
<accession>A0A401W8R0</accession>
<gene>
    <name evidence="2" type="ORF">GKJPGBOP_05444</name>
</gene>
<evidence type="ECO:0000313" key="2">
    <source>
        <dbReference type="EMBL" id="GCD45706.1"/>
    </source>
</evidence>
<proteinExistence type="predicted"/>
<name>A0A401W8R0_STREY</name>
<sequence>MFEIRVVCNAADTGPVTAALEAAFRTGAVRRYPSRSAPGQERLYVTADHQPDPAGQPARTWPSPDAAYAGAPVLTDELAWVAETVAAAADRSGPADRTFCLRRAAALDRIALLDDTLHVSSDTPEVATEAARHLLALDRNAGDDSRSAGTVPPHTLDAARDPRGYVRQEYAVWHRRNLAAADRPVRGAK</sequence>
<dbReference type="EMBL" id="BHZD01000001">
    <property type="protein sequence ID" value="GCD45706.1"/>
    <property type="molecule type" value="Genomic_DNA"/>
</dbReference>
<reference evidence="2 3" key="1">
    <citation type="submission" date="2018-11" db="EMBL/GenBank/DDBJ databases">
        <title>Whole genome sequence of Streptomyces paromomycinus NBRC 15454(T).</title>
        <authorList>
            <person name="Komaki H."/>
            <person name="Tamura T."/>
        </authorList>
    </citation>
    <scope>NUCLEOTIDE SEQUENCE [LARGE SCALE GENOMIC DNA]</scope>
    <source>
        <strain evidence="2 3">NBRC 15454</strain>
    </source>
</reference>
<dbReference type="RefSeq" id="WP_125056208.1">
    <property type="nucleotide sequence ID" value="NZ_BHZD01000001.1"/>
</dbReference>
<evidence type="ECO:0000313" key="3">
    <source>
        <dbReference type="Proteomes" id="UP000286746"/>
    </source>
</evidence>
<keyword evidence="3" id="KW-1185">Reference proteome</keyword>